<evidence type="ECO:0000313" key="3">
    <source>
        <dbReference type="Proteomes" id="UP000235786"/>
    </source>
</evidence>
<feature type="compositionally biased region" description="Acidic residues" evidence="1">
    <location>
        <begin position="308"/>
        <end position="333"/>
    </location>
</feature>
<dbReference type="Proteomes" id="UP000235786">
    <property type="component" value="Unassembled WGS sequence"/>
</dbReference>
<evidence type="ECO:0008006" key="4">
    <source>
        <dbReference type="Google" id="ProtNLM"/>
    </source>
</evidence>
<dbReference type="OrthoDB" id="3553968at2759"/>
<protein>
    <recommendedName>
        <fullName evidence="4">Ubiquitin-like protease family profile domain-containing protein</fullName>
    </recommendedName>
</protein>
<feature type="region of interest" description="Disordered" evidence="1">
    <location>
        <begin position="300"/>
        <end position="333"/>
    </location>
</feature>
<accession>A0A2J6SBC6</accession>
<dbReference type="AlphaFoldDB" id="A0A2J6SBC6"/>
<evidence type="ECO:0000256" key="1">
    <source>
        <dbReference type="SAM" id="MobiDB-lite"/>
    </source>
</evidence>
<gene>
    <name evidence="2" type="ORF">L207DRAFT_505147</name>
</gene>
<feature type="region of interest" description="Disordered" evidence="1">
    <location>
        <begin position="1"/>
        <end position="68"/>
    </location>
</feature>
<dbReference type="EMBL" id="KZ613937">
    <property type="protein sequence ID" value="PMD48063.1"/>
    <property type="molecule type" value="Genomic_DNA"/>
</dbReference>
<reference evidence="2 3" key="1">
    <citation type="submission" date="2016-04" db="EMBL/GenBank/DDBJ databases">
        <title>A degradative enzymes factory behind the ericoid mycorrhizal symbiosis.</title>
        <authorList>
            <consortium name="DOE Joint Genome Institute"/>
            <person name="Martino E."/>
            <person name="Morin E."/>
            <person name="Grelet G."/>
            <person name="Kuo A."/>
            <person name="Kohler A."/>
            <person name="Daghino S."/>
            <person name="Barry K."/>
            <person name="Choi C."/>
            <person name="Cichocki N."/>
            <person name="Clum A."/>
            <person name="Copeland A."/>
            <person name="Hainaut M."/>
            <person name="Haridas S."/>
            <person name="Labutti K."/>
            <person name="Lindquist E."/>
            <person name="Lipzen A."/>
            <person name="Khouja H.-R."/>
            <person name="Murat C."/>
            <person name="Ohm R."/>
            <person name="Olson A."/>
            <person name="Spatafora J."/>
            <person name="Veneault-Fourrey C."/>
            <person name="Henrissat B."/>
            <person name="Grigoriev I."/>
            <person name="Martin F."/>
            <person name="Perotto S."/>
        </authorList>
    </citation>
    <scope>NUCLEOTIDE SEQUENCE [LARGE SCALE GENOMIC DNA]</scope>
    <source>
        <strain evidence="2 3">F</strain>
    </source>
</reference>
<dbReference type="SUPFAM" id="SSF54001">
    <property type="entry name" value="Cysteine proteinases"/>
    <property type="match status" value="1"/>
</dbReference>
<dbReference type="InterPro" id="IPR038765">
    <property type="entry name" value="Papain-like_cys_pep_sf"/>
</dbReference>
<name>A0A2J6SBC6_HYAVF</name>
<organism evidence="2 3">
    <name type="scientific">Hyaloscypha variabilis (strain UAMH 11265 / GT02V1 / F)</name>
    <name type="common">Meliniomyces variabilis</name>
    <dbReference type="NCBI Taxonomy" id="1149755"/>
    <lineage>
        <taxon>Eukaryota</taxon>
        <taxon>Fungi</taxon>
        <taxon>Dikarya</taxon>
        <taxon>Ascomycota</taxon>
        <taxon>Pezizomycotina</taxon>
        <taxon>Leotiomycetes</taxon>
        <taxon>Helotiales</taxon>
        <taxon>Hyaloscyphaceae</taxon>
        <taxon>Hyaloscypha</taxon>
        <taxon>Hyaloscypha variabilis</taxon>
    </lineage>
</organism>
<dbReference type="STRING" id="1149755.A0A2J6SBC6"/>
<feature type="compositionally biased region" description="Polar residues" evidence="1">
    <location>
        <begin position="55"/>
        <end position="64"/>
    </location>
</feature>
<dbReference type="Gene3D" id="3.40.395.10">
    <property type="entry name" value="Adenoviral Proteinase, Chain A"/>
    <property type="match status" value="1"/>
</dbReference>
<proteinExistence type="predicted"/>
<evidence type="ECO:0000313" key="2">
    <source>
        <dbReference type="EMBL" id="PMD48063.1"/>
    </source>
</evidence>
<keyword evidence="3" id="KW-1185">Reference proteome</keyword>
<feature type="region of interest" description="Disordered" evidence="1">
    <location>
        <begin position="596"/>
        <end position="620"/>
    </location>
</feature>
<sequence length="620" mass="71519">MEHGLESDEPLADDFSEQDSNVDDEEDEFVGRVKISSSDYQLSDDSSDGDEPEQLPSTPNQEQGLGSVRKRAELTLREQNEIARKQFAPLPAKHQKWYDRICKILFKVFEKIDWEPGELVDPERGLVDLVYKDFVRDGFSLTWADTGRLFVPVVPDDRTLYDPFPTTSATVTDNYFRLFCKYVNVVRANQEDDGISCAVMSSPHDFRIGRFNRVQRNLAIVLREMKITSELFFKLDYLFLPYMVGDAGYHYVLLGIAPKQQFSFAMDSIATESWSMDREEGMIIQALLLHFGSGVNRKEGEEKAYSNVEDDNDDEEDEDSGDESEDQEDQQQWWEDEEWDFFSQWSQRSQTTDESPNGPQQRDYHNCGTFTMTSAFCLAFGFNLQCYKNADLDDLKRPRIAAELYNGFSGEFGYDMFDLLAGRSDRVGVPPPYREEVEKNDDEMEGVVHGIHPNGGIQSWIPDGGKIRDAATALALEKTWPRHMRPKRRIPRPFPQQFSPEQFVQGGLLYATPKSINYDPKQKYSVEDLKDACRRFPLEGWEQWSDMPKRMFLRWMLNEMGAFMSLARGDTLKPTPGLAKGFDKWKEQQISKVRQKRMIQLLQGPEEAKRGSPASKRQKK</sequence>
<feature type="compositionally biased region" description="Acidic residues" evidence="1">
    <location>
        <begin position="7"/>
        <end position="28"/>
    </location>
</feature>